<evidence type="ECO:0000256" key="1">
    <source>
        <dbReference type="ARBA" id="ARBA00001974"/>
    </source>
</evidence>
<dbReference type="Gene3D" id="3.30.70.2190">
    <property type="match status" value="1"/>
</dbReference>
<keyword evidence="11" id="KW-1185">Reference proteome</keyword>
<sequence length="959" mass="107944">MFDGLIKNFNGEIFLDEKMRTLYSTDASAYKELPLAVCYPKDEADLQRLIAFAHKNKISLIPRTAGTSLAGQVVGDGIIVDVSKYFTEVLEINSEENFVRVQAGVVRNELNQQLEKHGKLFGPITSTANRAMMGGMLGNNSCGQNSLRYGSVRDKLISVKGFLSDGLEVEFKSLSEYELETKLSLESLEGDVYRKLIDRLRESHAEIIKAYPHPEIHRRNTGYGLDILAAMKPFFKEGEDFNLAKLIAGSEGTLLFVTEMTLEIEPLPSKFRLLLCPHFDDINKALEANILSLKYDPMAVELMDRYILECTAGNRMYKDMRFFVQGDPEALLLIELDAETEEDLKRKSDELSEELDLSGLCSTYSIVEAKDIAKVWALRSAGLGLLSNVPGDAKAVPVIEDTCVRVADLPEYIKEFNVILDAQNLYCVHYAHAGSGELHLRPIIDLKTVAGHRQFREIAEAIVHLVKKYRGSLSGEHGDGRLRGEFIESILGKKVYSFLLEVKQVFDPNNIYNKGKIVNTPAMDQDLRYQAGELTPEFENLYDFSHEQGYLPAAEFCNGSGDCRKSALMGGTMCPSFMAEKAEQYTTRARANILREYLRKPFVKSPFEHPEIADVMDSCLSCKACKSECPSNVDMAKLKSEFLYQKSKHQGFSLRSLIIAHSHQIVSVGAYFPRLFNFLNKQKFVKSFLRLSQKRDLPTLSQKSFRSWFRTHVQEGFTKKVYFFVDEVSDYYESDLAIKAVKLLNHLGYAVLCPEHAESGRAAFSKGVLDHGKRCAERNVQVFSRLVSSETPLIGLEPSTLLCFRDEYIDILRGAQKQEAKEMAQHSYLLDEFLSTISSEIAEGLFTDEVKSIEIHAHCFQKSLAKPETLTRALSIPKNFNVKLISSGCCGMAGSFGYEDEHEVMSEKIANLTLIPHVKQMHEQVILVASGTSCRHQVKDLADREALHPVEVLFDAMRN</sequence>
<reference evidence="10 11" key="1">
    <citation type="submission" date="2023-02" db="EMBL/GenBank/DDBJ databases">
        <title>Genome sequence of Lentisphaera profundi SAORIC-696.</title>
        <authorList>
            <person name="Kim e."/>
            <person name="Cho J.-C."/>
            <person name="Choi A."/>
            <person name="Kang I."/>
        </authorList>
    </citation>
    <scope>NUCLEOTIDE SEQUENCE [LARGE SCALE GENOMIC DNA]</scope>
    <source>
        <strain evidence="10 11">SAORIC-696</strain>
    </source>
</reference>
<dbReference type="Pfam" id="PF01565">
    <property type="entry name" value="FAD_binding_4"/>
    <property type="match status" value="1"/>
</dbReference>
<dbReference type="PROSITE" id="PS51379">
    <property type="entry name" value="4FE4S_FER_2"/>
    <property type="match status" value="1"/>
</dbReference>
<feature type="domain" description="4Fe-4S ferredoxin-type" evidence="8">
    <location>
        <begin position="608"/>
        <end position="641"/>
    </location>
</feature>
<evidence type="ECO:0000256" key="7">
    <source>
        <dbReference type="ARBA" id="ARBA00023014"/>
    </source>
</evidence>
<dbReference type="PROSITE" id="PS51387">
    <property type="entry name" value="FAD_PCMH"/>
    <property type="match status" value="1"/>
</dbReference>
<keyword evidence="3" id="KW-0479">Metal-binding</keyword>
<evidence type="ECO:0000259" key="9">
    <source>
        <dbReference type="PROSITE" id="PS51387"/>
    </source>
</evidence>
<dbReference type="InterPro" id="IPR017896">
    <property type="entry name" value="4Fe4S_Fe-S-bd"/>
</dbReference>
<dbReference type="Gene3D" id="3.30.465.10">
    <property type="match status" value="1"/>
</dbReference>
<dbReference type="InterPro" id="IPR036318">
    <property type="entry name" value="FAD-bd_PCMH-like_sf"/>
</dbReference>
<evidence type="ECO:0000256" key="4">
    <source>
        <dbReference type="ARBA" id="ARBA00022827"/>
    </source>
</evidence>
<organism evidence="10 11">
    <name type="scientific">Lentisphaera profundi</name>
    <dbReference type="NCBI Taxonomy" id="1658616"/>
    <lineage>
        <taxon>Bacteria</taxon>
        <taxon>Pseudomonadati</taxon>
        <taxon>Lentisphaerota</taxon>
        <taxon>Lentisphaeria</taxon>
        <taxon>Lentisphaerales</taxon>
        <taxon>Lentisphaeraceae</taxon>
        <taxon>Lentisphaera</taxon>
    </lineage>
</organism>
<dbReference type="PROSITE" id="PS00198">
    <property type="entry name" value="4FE4S_FER_1"/>
    <property type="match status" value="1"/>
</dbReference>
<dbReference type="InterPro" id="IPR016169">
    <property type="entry name" value="FAD-bd_PCMH_sub2"/>
</dbReference>
<dbReference type="Pfam" id="PF13534">
    <property type="entry name" value="Fer4_17"/>
    <property type="match status" value="1"/>
</dbReference>
<evidence type="ECO:0000259" key="8">
    <source>
        <dbReference type="PROSITE" id="PS51379"/>
    </source>
</evidence>
<keyword evidence="5" id="KW-0560">Oxidoreductase</keyword>
<name>A0ABY7VZB4_9BACT</name>
<dbReference type="SUPFAM" id="SSF46548">
    <property type="entry name" value="alpha-helical ferredoxin"/>
    <property type="match status" value="1"/>
</dbReference>
<dbReference type="PANTHER" id="PTHR11748:SF119">
    <property type="entry name" value="D-2-HYDROXYGLUTARATE DEHYDROGENASE"/>
    <property type="match status" value="1"/>
</dbReference>
<dbReference type="Pfam" id="PF02913">
    <property type="entry name" value="FAD-oxidase_C"/>
    <property type="match status" value="1"/>
</dbReference>
<dbReference type="SUPFAM" id="SSF55103">
    <property type="entry name" value="FAD-linked oxidases, C-terminal domain"/>
    <property type="match status" value="1"/>
</dbReference>
<keyword evidence="7" id="KW-0411">Iron-sulfur</keyword>
<dbReference type="InterPro" id="IPR004113">
    <property type="entry name" value="FAD-bd_oxidored_4_C"/>
</dbReference>
<evidence type="ECO:0000313" key="10">
    <source>
        <dbReference type="EMBL" id="WDE99139.1"/>
    </source>
</evidence>
<evidence type="ECO:0000313" key="11">
    <source>
        <dbReference type="Proteomes" id="UP001214250"/>
    </source>
</evidence>
<dbReference type="InterPro" id="IPR016166">
    <property type="entry name" value="FAD-bd_PCMH"/>
</dbReference>
<evidence type="ECO:0000256" key="6">
    <source>
        <dbReference type="ARBA" id="ARBA00023004"/>
    </source>
</evidence>
<keyword evidence="2" id="KW-0285">Flavoprotein</keyword>
<dbReference type="SUPFAM" id="SSF56176">
    <property type="entry name" value="FAD-binding/transporter-associated domain-like"/>
    <property type="match status" value="1"/>
</dbReference>
<proteinExistence type="predicted"/>
<dbReference type="Gene3D" id="3.30.70.2740">
    <property type="match status" value="1"/>
</dbReference>
<accession>A0ABY7VZB4</accession>
<dbReference type="PANTHER" id="PTHR11748">
    <property type="entry name" value="D-LACTATE DEHYDROGENASE"/>
    <property type="match status" value="1"/>
</dbReference>
<evidence type="ECO:0000256" key="3">
    <source>
        <dbReference type="ARBA" id="ARBA00022723"/>
    </source>
</evidence>
<dbReference type="InterPro" id="IPR016164">
    <property type="entry name" value="FAD-linked_Oxase-like_C"/>
</dbReference>
<dbReference type="Proteomes" id="UP001214250">
    <property type="component" value="Chromosome 2"/>
</dbReference>
<dbReference type="RefSeq" id="WP_274153998.1">
    <property type="nucleotide sequence ID" value="NZ_CP117812.1"/>
</dbReference>
<evidence type="ECO:0000256" key="5">
    <source>
        <dbReference type="ARBA" id="ARBA00023002"/>
    </source>
</evidence>
<evidence type="ECO:0000256" key="2">
    <source>
        <dbReference type="ARBA" id="ARBA00022630"/>
    </source>
</evidence>
<gene>
    <name evidence="10" type="ORF">PQO03_14990</name>
</gene>
<protein>
    <submittedName>
        <fullName evidence="10">FAD-binding and (Fe-S)-binding domain-containing protein</fullName>
    </submittedName>
</protein>
<dbReference type="InterPro" id="IPR017900">
    <property type="entry name" value="4Fe4S_Fe_S_CS"/>
</dbReference>
<keyword evidence="6" id="KW-0408">Iron</keyword>
<feature type="domain" description="FAD-binding PCMH-type" evidence="9">
    <location>
        <begin position="30"/>
        <end position="267"/>
    </location>
</feature>
<dbReference type="EMBL" id="CP117812">
    <property type="protein sequence ID" value="WDE99139.1"/>
    <property type="molecule type" value="Genomic_DNA"/>
</dbReference>
<keyword evidence="4" id="KW-0274">FAD</keyword>
<dbReference type="InterPro" id="IPR006094">
    <property type="entry name" value="Oxid_FAD_bind_N"/>
</dbReference>
<comment type="cofactor">
    <cofactor evidence="1">
        <name>FAD</name>
        <dbReference type="ChEBI" id="CHEBI:57692"/>
    </cofactor>
</comment>